<dbReference type="SUPFAM" id="SSF53756">
    <property type="entry name" value="UDP-Glycosyltransferase/glycogen phosphorylase"/>
    <property type="match status" value="1"/>
</dbReference>
<dbReference type="EC" id="2.4.1.-" evidence="11"/>
<dbReference type="GO" id="GO:0017122">
    <property type="term" value="C:protein N-acetylglucosaminyltransferase complex"/>
    <property type="evidence" value="ECO:0007669"/>
    <property type="project" value="UniProtKB-UniRule"/>
</dbReference>
<evidence type="ECO:0000256" key="10">
    <source>
        <dbReference type="ARBA" id="ARBA00052053"/>
    </source>
</evidence>
<sequence>MTVYNFNLGIGWASSGVEYAQAYRAKIMRQIKQPVKFIFTDLILNENIENLTSNIGFHDDEIIWLYQFFTDIKISPNKYTLQQFEESIQFEKRQGKIEEVNSKVIRYHFKAEKQFATVYLAEPNSDLVARVEYVSRGCLIRKDYFTSTKIFSEYYAPKDQSAHLYLRRFFNQNGSIAYEELIDGNNELYLFPDKILYSKIDLIGYFIDKLNLSGQDVLILDRATGIGQAVFRHHKPAKLGVVIHAEHFSENATDDTNILWNNFYEYQFDQANQVDFFVTATITQKKILEQQFKKYCGFAPKIAAIPVGGLPNLNQAQKRKEFSLITASRLATEKHIDWLILAVVQAHQQIPQLVFDIYGEGSEKKKLQSTIQNLHAEKYIKLCGHQDLENIYQNYQGYISSSTSEGFGLTLMEALGSGLALIGLDVRYGNQEFIQDKKNGYLIPYHQNNEFSLTINRLSKAINNLFTDFDLAAAHQCSYELAKKYLFTTVAKKWQVLLEELVDD</sequence>
<evidence type="ECO:0000256" key="9">
    <source>
        <dbReference type="ARBA" id="ARBA00023136"/>
    </source>
</evidence>
<dbReference type="FunFam" id="3.40.50.2000:FF:000196">
    <property type="entry name" value="UDP-N-acetylglucosamine--peptide N-acetylglucosaminyltransferase GtfA subunit"/>
    <property type="match status" value="1"/>
</dbReference>
<comment type="similarity">
    <text evidence="3 11">Belongs to the glycosyltransferase group 1 family. Glycosyltransferase 4 subfamily.</text>
</comment>
<keyword evidence="5 11" id="KW-0963">Cytoplasm</keyword>
<feature type="binding site" evidence="11">
    <location>
        <begin position="385"/>
        <end position="386"/>
    </location>
    <ligand>
        <name>UDP</name>
        <dbReference type="ChEBI" id="CHEBI:58223"/>
    </ligand>
</feature>
<keyword evidence="6 11" id="KW-0328">Glycosyltransferase</keyword>
<feature type="binding site" evidence="11">
    <location>
        <begin position="405"/>
        <end position="408"/>
    </location>
    <ligand>
        <name>N-acetyl-D-glucosamine</name>
        <dbReference type="ChEBI" id="CHEBI:506227"/>
    </ligand>
</feature>
<evidence type="ECO:0000256" key="7">
    <source>
        <dbReference type="ARBA" id="ARBA00022679"/>
    </source>
</evidence>
<evidence type="ECO:0000256" key="6">
    <source>
        <dbReference type="ARBA" id="ARBA00022676"/>
    </source>
</evidence>
<dbReference type="GO" id="GO:0005886">
    <property type="term" value="C:plasma membrane"/>
    <property type="evidence" value="ECO:0007669"/>
    <property type="project" value="UniProtKB-SubCell"/>
</dbReference>
<keyword evidence="7 11" id="KW-0808">Transferase</keyword>
<evidence type="ECO:0000259" key="12">
    <source>
        <dbReference type="Pfam" id="PF00534"/>
    </source>
</evidence>
<evidence type="ECO:0000259" key="13">
    <source>
        <dbReference type="Pfam" id="PF22145"/>
    </source>
</evidence>
<dbReference type="Pfam" id="PF22145">
    <property type="entry name" value="GtfA_EBD"/>
    <property type="match status" value="1"/>
</dbReference>
<dbReference type="UniPathway" id="UPA00378"/>
<dbReference type="Proteomes" id="UP000324497">
    <property type="component" value="Chromosome"/>
</dbReference>
<dbReference type="PANTHER" id="PTHR12526:SF629">
    <property type="entry name" value="TEICHURONIC ACID BIOSYNTHESIS GLYCOSYLTRANSFERASE TUAH-RELATED"/>
    <property type="match status" value="1"/>
</dbReference>
<dbReference type="EMBL" id="CP018180">
    <property type="protein sequence ID" value="AUJ32973.1"/>
    <property type="molecule type" value="Genomic_DNA"/>
</dbReference>
<evidence type="ECO:0000256" key="5">
    <source>
        <dbReference type="ARBA" id="ARBA00022490"/>
    </source>
</evidence>
<feature type="domain" description="Glycosyl transferase family 1" evidence="12">
    <location>
        <begin position="318"/>
        <end position="459"/>
    </location>
</feature>
<dbReference type="AlphaFoldDB" id="A0A3S6QY59"/>
<keyword evidence="9 11" id="KW-0472">Membrane</keyword>
<name>A0A3S6QY59_9LACO</name>
<evidence type="ECO:0000256" key="2">
    <source>
        <dbReference type="ARBA" id="ARBA00004922"/>
    </source>
</evidence>
<dbReference type="Pfam" id="PF00534">
    <property type="entry name" value="Glycos_transf_1"/>
    <property type="match status" value="1"/>
</dbReference>
<dbReference type="CDD" id="cd04949">
    <property type="entry name" value="GT4_GtfA-like"/>
    <property type="match status" value="1"/>
</dbReference>
<dbReference type="KEGG" id="lng:BSQ50_10735"/>
<evidence type="ECO:0000256" key="3">
    <source>
        <dbReference type="ARBA" id="ARBA00009481"/>
    </source>
</evidence>
<dbReference type="GO" id="GO:0000166">
    <property type="term" value="F:nucleotide binding"/>
    <property type="evidence" value="ECO:0007669"/>
    <property type="project" value="UniProtKB-KW"/>
</dbReference>
<evidence type="ECO:0000256" key="8">
    <source>
        <dbReference type="ARBA" id="ARBA00022741"/>
    </source>
</evidence>
<dbReference type="GO" id="GO:0016757">
    <property type="term" value="F:glycosyltransferase activity"/>
    <property type="evidence" value="ECO:0007669"/>
    <property type="project" value="UniProtKB-UniRule"/>
</dbReference>
<reference evidence="14 15" key="1">
    <citation type="submission" date="2016-11" db="EMBL/GenBank/DDBJ databases">
        <title>Interaction between Lactobacillus species and yeast in water kefir.</title>
        <authorList>
            <person name="Behr J."/>
            <person name="Xu D."/>
            <person name="Vogel R.F."/>
        </authorList>
    </citation>
    <scope>NUCLEOTIDE SEQUENCE [LARGE SCALE GENOMIC DNA]</scope>
    <source>
        <strain evidence="14 15">TMW 1.1827</strain>
    </source>
</reference>
<protein>
    <recommendedName>
        <fullName evidence="11">UDP-N-acetylglucosamine--peptide N-acetylglucosaminyltransferase GtfA subunit</fullName>
        <ecNumber evidence="11">2.4.1.-</ecNumber>
    </recommendedName>
    <alternativeName>
        <fullName evidence="11">Glycosyltransferase GtfA</fullName>
    </alternativeName>
</protein>
<gene>
    <name evidence="11" type="primary">gtfA</name>
    <name evidence="14" type="ORF">BSQ50_10735</name>
</gene>
<dbReference type="InterPro" id="IPR014267">
    <property type="entry name" value="GtfA"/>
</dbReference>
<comment type="subunit">
    <text evidence="11">Forms a heterotetramer with 2 subunits each of GtfA and GtfB. Part of the accessory SecA2/SecY2 protein translocation apparatus.</text>
</comment>
<dbReference type="PANTHER" id="PTHR12526">
    <property type="entry name" value="GLYCOSYLTRANSFERASE"/>
    <property type="match status" value="1"/>
</dbReference>
<dbReference type="Gene3D" id="3.40.50.2000">
    <property type="entry name" value="Glycogen Phosphorylase B"/>
    <property type="match status" value="2"/>
</dbReference>
<feature type="domain" description="GtfA extended beta-sheet meander" evidence="13">
    <location>
        <begin position="99"/>
        <end position="193"/>
    </location>
</feature>
<dbReference type="GeneID" id="78522871"/>
<keyword evidence="4 11" id="KW-1003">Cell membrane</keyword>
<dbReference type="HAMAP" id="MF_01472">
    <property type="entry name" value="GtfA"/>
    <property type="match status" value="1"/>
</dbReference>
<organism evidence="14 15">
    <name type="scientific">Liquorilactobacillus nagelii</name>
    <dbReference type="NCBI Taxonomy" id="82688"/>
    <lineage>
        <taxon>Bacteria</taxon>
        <taxon>Bacillati</taxon>
        <taxon>Bacillota</taxon>
        <taxon>Bacilli</taxon>
        <taxon>Lactobacillales</taxon>
        <taxon>Lactobacillaceae</taxon>
        <taxon>Liquorilactobacillus</taxon>
    </lineage>
</organism>
<comment type="catalytic activity">
    <reaction evidence="10 11">
        <text>L-seryl-[protein] + UDP-N-acetyl-alpha-D-glucosamine = 3-O-[N-acetyl-alpha-D-glucosaminyl]-L-seryl-[protein] + UDP + H(+)</text>
        <dbReference type="Rhea" id="RHEA:59872"/>
        <dbReference type="Rhea" id="RHEA-COMP:9863"/>
        <dbReference type="Rhea" id="RHEA-COMP:15471"/>
        <dbReference type="ChEBI" id="CHEBI:15378"/>
        <dbReference type="ChEBI" id="CHEBI:29999"/>
        <dbReference type="ChEBI" id="CHEBI:57705"/>
        <dbReference type="ChEBI" id="CHEBI:58223"/>
        <dbReference type="ChEBI" id="CHEBI:143279"/>
    </reaction>
</comment>
<dbReference type="GO" id="GO:0005737">
    <property type="term" value="C:cytoplasm"/>
    <property type="evidence" value="ECO:0007669"/>
    <property type="project" value="UniProtKB-SubCell"/>
</dbReference>
<keyword evidence="8 11" id="KW-0547">Nucleotide-binding</keyword>
<dbReference type="InterPro" id="IPR001296">
    <property type="entry name" value="Glyco_trans_1"/>
</dbReference>
<comment type="subcellular location">
    <subcellularLocation>
        <location evidence="1 11">Cell membrane</location>
        <topology evidence="1 11">Peripheral membrane protein</topology>
    </subcellularLocation>
    <subcellularLocation>
        <location evidence="11">Cytoplasm</location>
    </subcellularLocation>
    <text evidence="11">Cell membrane association requires GtfB.</text>
</comment>
<feature type="binding site" evidence="11">
    <location>
        <position position="244"/>
    </location>
    <ligand>
        <name>N-acetyl-D-glucosamine</name>
        <dbReference type="ChEBI" id="CHEBI:506227"/>
    </ligand>
</feature>
<evidence type="ECO:0000256" key="1">
    <source>
        <dbReference type="ARBA" id="ARBA00004202"/>
    </source>
</evidence>
<dbReference type="InterPro" id="IPR054396">
    <property type="entry name" value="GtfA_EBD"/>
</dbReference>
<keyword evidence="15" id="KW-1185">Reference proteome</keyword>
<dbReference type="RefSeq" id="WP_057885050.1">
    <property type="nucleotide sequence ID" value="NZ_CP018180.1"/>
</dbReference>
<evidence type="ECO:0000256" key="11">
    <source>
        <dbReference type="HAMAP-Rule" id="MF_01472"/>
    </source>
</evidence>
<evidence type="ECO:0000256" key="4">
    <source>
        <dbReference type="ARBA" id="ARBA00022475"/>
    </source>
</evidence>
<evidence type="ECO:0000313" key="14">
    <source>
        <dbReference type="EMBL" id="AUJ32973.1"/>
    </source>
</evidence>
<dbReference type="NCBIfam" id="TIGR02918">
    <property type="entry name" value="accessory Sec system glycosyltransferase GtfA"/>
    <property type="match status" value="1"/>
</dbReference>
<accession>A0A3S6QY59</accession>
<comment type="pathway">
    <text evidence="2 11">Protein modification; protein glycosylation.</text>
</comment>
<feature type="binding site" evidence="11">
    <location>
        <begin position="16"/>
        <end position="19"/>
    </location>
    <ligand>
        <name>UDP</name>
        <dbReference type="ChEBI" id="CHEBI:58223"/>
    </ligand>
</feature>
<proteinExistence type="inferred from homology"/>
<evidence type="ECO:0000313" key="15">
    <source>
        <dbReference type="Proteomes" id="UP000324497"/>
    </source>
</evidence>
<comment type="function">
    <text evidence="11">Required for polymorphic O-glycosylation of the serine-rich repeat protein in this bacteria. Catalyzes the first step in glycosylation by transferring N-acetylglucosamine from UDP-GlcNAc to serine residues in the substrate protein. Part of the accessory SecA2/SecY2 system specifically required to export serine-rich repeat cell wall proteins usually encoded upstream in the same operon.</text>
</comment>